<name>A0A8D8JUE6_CULPI</name>
<feature type="compositionally biased region" description="Basic and acidic residues" evidence="1">
    <location>
        <begin position="1"/>
        <end position="18"/>
    </location>
</feature>
<dbReference type="EMBL" id="HBUE01197383">
    <property type="protein sequence ID" value="CAG6528336.1"/>
    <property type="molecule type" value="Transcribed_RNA"/>
</dbReference>
<dbReference type="AlphaFoldDB" id="A0A8D8JUE6"/>
<reference evidence="2" key="1">
    <citation type="submission" date="2021-05" db="EMBL/GenBank/DDBJ databases">
        <authorList>
            <person name="Alioto T."/>
            <person name="Alioto T."/>
            <person name="Gomez Garrido J."/>
        </authorList>
    </citation>
    <scope>NUCLEOTIDE SEQUENCE</scope>
</reference>
<dbReference type="EMBL" id="HBUE01303407">
    <property type="protein sequence ID" value="CAG6580070.1"/>
    <property type="molecule type" value="Transcribed_RNA"/>
</dbReference>
<feature type="region of interest" description="Disordered" evidence="1">
    <location>
        <begin position="1"/>
        <end position="30"/>
    </location>
</feature>
<dbReference type="EMBL" id="HBUE01303408">
    <property type="protein sequence ID" value="CAG6580073.1"/>
    <property type="molecule type" value="Transcribed_RNA"/>
</dbReference>
<evidence type="ECO:0000256" key="1">
    <source>
        <dbReference type="SAM" id="MobiDB-lite"/>
    </source>
</evidence>
<protein>
    <submittedName>
        <fullName evidence="2">(northern house mosquito) hypothetical protein</fullName>
    </submittedName>
</protein>
<sequence length="131" mass="14703">MDGLHQDDELADHHDAKGAVRRAGGARNPRYLDAHNRADWNVLLHGVERKTSGNPDQGVQHLPAEDGPNQHVRTEREQRQVCGQGHPRGRHQRGCGFQDLERPPGNHQKHCLKHFLHAPGSCIFLISLFAL</sequence>
<accession>A0A8D8JUE6</accession>
<dbReference type="EMBL" id="HBUE01197386">
    <property type="protein sequence ID" value="CAG6528345.1"/>
    <property type="molecule type" value="Transcribed_RNA"/>
</dbReference>
<evidence type="ECO:0000313" key="2">
    <source>
        <dbReference type="EMBL" id="CAG6580079.1"/>
    </source>
</evidence>
<dbReference type="EMBL" id="HBUE01197385">
    <property type="protein sequence ID" value="CAG6528342.1"/>
    <property type="molecule type" value="Transcribed_RNA"/>
</dbReference>
<feature type="region of interest" description="Disordered" evidence="1">
    <location>
        <begin position="49"/>
        <end position="101"/>
    </location>
</feature>
<organism evidence="2">
    <name type="scientific">Culex pipiens</name>
    <name type="common">House mosquito</name>
    <dbReference type="NCBI Taxonomy" id="7175"/>
    <lineage>
        <taxon>Eukaryota</taxon>
        <taxon>Metazoa</taxon>
        <taxon>Ecdysozoa</taxon>
        <taxon>Arthropoda</taxon>
        <taxon>Hexapoda</taxon>
        <taxon>Insecta</taxon>
        <taxon>Pterygota</taxon>
        <taxon>Neoptera</taxon>
        <taxon>Endopterygota</taxon>
        <taxon>Diptera</taxon>
        <taxon>Nematocera</taxon>
        <taxon>Culicoidea</taxon>
        <taxon>Culicidae</taxon>
        <taxon>Culicinae</taxon>
        <taxon>Culicini</taxon>
        <taxon>Culex</taxon>
        <taxon>Culex</taxon>
    </lineage>
</organism>
<dbReference type="EMBL" id="HBUE01303410">
    <property type="protein sequence ID" value="CAG6580079.1"/>
    <property type="molecule type" value="Transcribed_RNA"/>
</dbReference>
<proteinExistence type="predicted"/>
<dbReference type="EMBL" id="HBUE01303409">
    <property type="protein sequence ID" value="CAG6580076.1"/>
    <property type="molecule type" value="Transcribed_RNA"/>
</dbReference>
<dbReference type="EMBL" id="HBUE01197384">
    <property type="protein sequence ID" value="CAG6528339.1"/>
    <property type="molecule type" value="Transcribed_RNA"/>
</dbReference>